<proteinExistence type="predicted"/>
<organism evidence="2 3">
    <name type="scientific">Kribbella capetownensis</name>
    <dbReference type="NCBI Taxonomy" id="1572659"/>
    <lineage>
        <taxon>Bacteria</taxon>
        <taxon>Bacillati</taxon>
        <taxon>Actinomycetota</taxon>
        <taxon>Actinomycetes</taxon>
        <taxon>Propionibacteriales</taxon>
        <taxon>Kribbellaceae</taxon>
        <taxon>Kribbella</taxon>
    </lineage>
</organism>
<accession>A0A4R0IV83</accession>
<evidence type="ECO:0000313" key="2">
    <source>
        <dbReference type="EMBL" id="TCC32645.1"/>
    </source>
</evidence>
<keyword evidence="3" id="KW-1185">Reference proteome</keyword>
<keyword evidence="1" id="KW-0812">Transmembrane</keyword>
<evidence type="ECO:0000313" key="3">
    <source>
        <dbReference type="Proteomes" id="UP000293342"/>
    </source>
</evidence>
<feature type="transmembrane region" description="Helical" evidence="1">
    <location>
        <begin position="54"/>
        <end position="78"/>
    </location>
</feature>
<dbReference type="Proteomes" id="UP000293342">
    <property type="component" value="Unassembled WGS sequence"/>
</dbReference>
<name>A0A4R0IV83_9ACTN</name>
<gene>
    <name evidence="2" type="ORF">E0H75_42655</name>
</gene>
<dbReference type="OrthoDB" id="9874689at2"/>
<sequence>MASTGAAPGPTSAADRIRETAKWLTVSLAAIAGVLVAGSQLSDLGSLDSHSHRLYLAIAALAVAGLATAAILMANVWVATTPAHTLTFLASSKRKPSGVTAILKDTVFLGGLTTVESLKTEYEKALQEQQDAYNGIADPALITPAEVSRISTANARATGLNQITIGLLSSVAYAWIAFRWRRAAAVLLVAGLVAAASIATFAWAATPPASAKESAATPAQVDSPTPVTITLTPAGQQALKTAIGNCDPTRPFNGLKLAAGATGVDVVILRQGQTTCGPARFVAGADWATVCSS</sequence>
<feature type="transmembrane region" description="Helical" evidence="1">
    <location>
        <begin position="23"/>
        <end position="42"/>
    </location>
</feature>
<dbReference type="AlphaFoldDB" id="A0A4R0IV83"/>
<protein>
    <submittedName>
        <fullName evidence="2">Uncharacterized protein</fullName>
    </submittedName>
</protein>
<dbReference type="EMBL" id="SJKD01000021">
    <property type="protein sequence ID" value="TCC32645.1"/>
    <property type="molecule type" value="Genomic_DNA"/>
</dbReference>
<dbReference type="RefSeq" id="WP_131519451.1">
    <property type="nucleotide sequence ID" value="NZ_SJKD01000021.1"/>
</dbReference>
<evidence type="ECO:0000256" key="1">
    <source>
        <dbReference type="SAM" id="Phobius"/>
    </source>
</evidence>
<reference evidence="2 3" key="1">
    <citation type="submission" date="2019-02" db="EMBL/GenBank/DDBJ databases">
        <title>Kribbella capetownensis sp. nov. and Kribbella speibonae sp. nov., isolated from soil.</title>
        <authorList>
            <person name="Curtis S.M."/>
            <person name="Norton I."/>
            <person name="Everest G.J."/>
            <person name="Meyers P.R."/>
        </authorList>
    </citation>
    <scope>NUCLEOTIDE SEQUENCE [LARGE SCALE GENOMIC DNA]</scope>
    <source>
        <strain evidence="2 3">YM53</strain>
    </source>
</reference>
<feature type="transmembrane region" description="Helical" evidence="1">
    <location>
        <begin position="185"/>
        <end position="205"/>
    </location>
</feature>
<keyword evidence="1" id="KW-0472">Membrane</keyword>
<comment type="caution">
    <text evidence="2">The sequence shown here is derived from an EMBL/GenBank/DDBJ whole genome shotgun (WGS) entry which is preliminary data.</text>
</comment>
<keyword evidence="1" id="KW-1133">Transmembrane helix</keyword>